<sequence>MRITSVFLLVLGVVLSLGLCQEKSYENYKVYQVTPDKEEDLAVLIPWTEKDNVDFWDTTAQPRVMVSPSEQKNFEDFLQKHNLPYSVTIENVQTTIDQEREEKKAYWAAREVSPRHVTDDFQHFWSYDEINSYLRRMATENPQYVTLLPLGETFEGREVLGLRITSPGNDADRPIIYIDATIHAREWIAPMVAVYIIHELAEHTTDHLSVLDNVVWIIQPLVNPDGYEFTYAEDGDRFWRKTRTINENSDCLGVDANRNYDHYWANGVASGECTLTYAGTAPFSVAESRIVRDVVMANVDRMKLYISLHSYGSLFMYPFSSHRNVLPENFRFQHEAGDVFAEALYAVNQTPYQVGNGAGILGVSSGTSKDWTYSGPGIPLSYTLELPRGGTGFDPPATAIEGVVSETFIGIRAIAGFVVERYYPLSVAQKA</sequence>
<feature type="domain" description="Peptidase M14" evidence="14">
    <location>
        <begin position="123"/>
        <end position="418"/>
    </location>
</feature>
<dbReference type="GO" id="GO:0004181">
    <property type="term" value="F:metallocarboxypeptidase activity"/>
    <property type="evidence" value="ECO:0007669"/>
    <property type="project" value="InterPro"/>
</dbReference>
<dbReference type="VEuPathDB" id="VectorBase:LLONM1_006139"/>
<keyword evidence="6 13" id="KW-0732">Signal</keyword>
<dbReference type="GO" id="GO:0008270">
    <property type="term" value="F:zinc ion binding"/>
    <property type="evidence" value="ECO:0007669"/>
    <property type="project" value="InterPro"/>
</dbReference>
<keyword evidence="7" id="KW-0378">Hydrolase</keyword>
<evidence type="ECO:0000256" key="13">
    <source>
        <dbReference type="SAM" id="SignalP"/>
    </source>
</evidence>
<evidence type="ECO:0000256" key="9">
    <source>
        <dbReference type="ARBA" id="ARBA00023049"/>
    </source>
</evidence>
<dbReference type="PROSITE" id="PS00132">
    <property type="entry name" value="CARBOXYPEPT_ZN_1"/>
    <property type="match status" value="1"/>
</dbReference>
<evidence type="ECO:0000313" key="16">
    <source>
        <dbReference type="Proteomes" id="UP000092461"/>
    </source>
</evidence>
<evidence type="ECO:0000313" key="15">
    <source>
        <dbReference type="EnsemblMetazoa" id="LLOJ001035-PA"/>
    </source>
</evidence>
<dbReference type="InterPro" id="IPR057246">
    <property type="entry name" value="CARBOXYPEPT_ZN_1"/>
</dbReference>
<dbReference type="GO" id="GO:0006508">
    <property type="term" value="P:proteolysis"/>
    <property type="evidence" value="ECO:0007669"/>
    <property type="project" value="UniProtKB-KW"/>
</dbReference>
<evidence type="ECO:0000256" key="2">
    <source>
        <dbReference type="ARBA" id="ARBA00005988"/>
    </source>
</evidence>
<evidence type="ECO:0000256" key="5">
    <source>
        <dbReference type="ARBA" id="ARBA00022723"/>
    </source>
</evidence>
<reference evidence="15" key="1">
    <citation type="submission" date="2020-05" db="UniProtKB">
        <authorList>
            <consortium name="EnsemblMetazoa"/>
        </authorList>
    </citation>
    <scope>IDENTIFICATION</scope>
    <source>
        <strain evidence="15">Jacobina</strain>
    </source>
</reference>
<dbReference type="PROSITE" id="PS52035">
    <property type="entry name" value="PEPTIDASE_M14"/>
    <property type="match status" value="1"/>
</dbReference>
<keyword evidence="9" id="KW-0482">Metalloprotease</keyword>
<dbReference type="InterPro" id="IPR003146">
    <property type="entry name" value="M14A_act_pep"/>
</dbReference>
<keyword evidence="5" id="KW-0479">Metal-binding</keyword>
<dbReference type="PANTHER" id="PTHR11705">
    <property type="entry name" value="PROTEASE FAMILY M14 CARBOXYPEPTIDASE A,B"/>
    <property type="match status" value="1"/>
</dbReference>
<dbReference type="GO" id="GO:0005615">
    <property type="term" value="C:extracellular space"/>
    <property type="evidence" value="ECO:0007669"/>
    <property type="project" value="TreeGrafter"/>
</dbReference>
<protein>
    <recommendedName>
        <fullName evidence="11">Zinc carboxypeptidase A 1</fullName>
    </recommendedName>
</protein>
<dbReference type="InterPro" id="IPR000834">
    <property type="entry name" value="Peptidase_M14"/>
</dbReference>
<evidence type="ECO:0000256" key="4">
    <source>
        <dbReference type="ARBA" id="ARBA00022670"/>
    </source>
</evidence>
<evidence type="ECO:0000256" key="10">
    <source>
        <dbReference type="ARBA" id="ARBA00023157"/>
    </source>
</evidence>
<dbReference type="VEuPathDB" id="VectorBase:LLOJ001035"/>
<keyword evidence="10" id="KW-1015">Disulfide bond</keyword>
<dbReference type="InterPro" id="IPR036990">
    <property type="entry name" value="M14A-like_propep"/>
</dbReference>
<dbReference type="SMART" id="SM00631">
    <property type="entry name" value="Zn_pept"/>
    <property type="match status" value="1"/>
</dbReference>
<feature type="active site" description="Proton donor/acceptor" evidence="12">
    <location>
        <position position="385"/>
    </location>
</feature>
<dbReference type="EMBL" id="AJWK01003990">
    <property type="status" value="NOT_ANNOTATED_CDS"/>
    <property type="molecule type" value="Genomic_DNA"/>
</dbReference>
<keyword evidence="8" id="KW-0862">Zinc</keyword>
<keyword evidence="4" id="KW-0645">Protease</keyword>
<dbReference type="SUPFAM" id="SSF53187">
    <property type="entry name" value="Zn-dependent exopeptidases"/>
    <property type="match status" value="1"/>
</dbReference>
<dbReference type="EnsemblMetazoa" id="LLOJ001035-RA">
    <property type="protein sequence ID" value="LLOJ001035-PA"/>
    <property type="gene ID" value="LLOJ001035"/>
</dbReference>
<evidence type="ECO:0000256" key="11">
    <source>
        <dbReference type="ARBA" id="ARBA00069039"/>
    </source>
</evidence>
<dbReference type="Pfam" id="PF00246">
    <property type="entry name" value="Peptidase_M14"/>
    <property type="match status" value="1"/>
</dbReference>
<dbReference type="FunFam" id="3.30.70.340:FF:000002">
    <property type="entry name" value="Carboxypeptidase A"/>
    <property type="match status" value="1"/>
</dbReference>
<dbReference type="PANTHER" id="PTHR11705:SF140">
    <property type="entry name" value="FI02848P-RELATED"/>
    <property type="match status" value="1"/>
</dbReference>
<dbReference type="SUPFAM" id="SSF54897">
    <property type="entry name" value="Protease propeptides/inhibitors"/>
    <property type="match status" value="1"/>
</dbReference>
<proteinExistence type="inferred from homology"/>
<accession>A0A1B0GH60</accession>
<dbReference type="FunFam" id="3.40.630.10:FF:000084">
    <property type="entry name" value="Carboxypeptidase B2"/>
    <property type="match status" value="1"/>
</dbReference>
<organism evidence="15 16">
    <name type="scientific">Lutzomyia longipalpis</name>
    <name type="common">Sand fly</name>
    <dbReference type="NCBI Taxonomy" id="7200"/>
    <lineage>
        <taxon>Eukaryota</taxon>
        <taxon>Metazoa</taxon>
        <taxon>Ecdysozoa</taxon>
        <taxon>Arthropoda</taxon>
        <taxon>Hexapoda</taxon>
        <taxon>Insecta</taxon>
        <taxon>Pterygota</taxon>
        <taxon>Neoptera</taxon>
        <taxon>Endopterygota</taxon>
        <taxon>Diptera</taxon>
        <taxon>Nematocera</taxon>
        <taxon>Psychodoidea</taxon>
        <taxon>Psychodidae</taxon>
        <taxon>Lutzomyia</taxon>
        <taxon>Lutzomyia</taxon>
    </lineage>
</organism>
<evidence type="ECO:0000256" key="7">
    <source>
        <dbReference type="ARBA" id="ARBA00022801"/>
    </source>
</evidence>
<evidence type="ECO:0000256" key="1">
    <source>
        <dbReference type="ARBA" id="ARBA00001947"/>
    </source>
</evidence>
<evidence type="ECO:0000256" key="6">
    <source>
        <dbReference type="ARBA" id="ARBA00022729"/>
    </source>
</evidence>
<dbReference type="PRINTS" id="PR00765">
    <property type="entry name" value="CRBOXYPTASEA"/>
</dbReference>
<dbReference type="Proteomes" id="UP000092461">
    <property type="component" value="Unassembled WGS sequence"/>
</dbReference>
<keyword evidence="3" id="KW-0121">Carboxypeptidase</keyword>
<dbReference type="Gene3D" id="3.40.630.10">
    <property type="entry name" value="Zn peptidases"/>
    <property type="match status" value="1"/>
</dbReference>
<dbReference type="AlphaFoldDB" id="A0A1B0GH60"/>
<comment type="cofactor">
    <cofactor evidence="1">
        <name>Zn(2+)</name>
        <dbReference type="ChEBI" id="CHEBI:29105"/>
    </cofactor>
</comment>
<feature type="signal peptide" evidence="13">
    <location>
        <begin position="1"/>
        <end position="20"/>
    </location>
</feature>
<evidence type="ECO:0000259" key="14">
    <source>
        <dbReference type="PROSITE" id="PS52035"/>
    </source>
</evidence>
<dbReference type="Gene3D" id="3.30.70.340">
    <property type="entry name" value="Metallocarboxypeptidase-like"/>
    <property type="match status" value="1"/>
</dbReference>
<evidence type="ECO:0000256" key="8">
    <source>
        <dbReference type="ARBA" id="ARBA00022833"/>
    </source>
</evidence>
<feature type="chain" id="PRO_5008408276" description="Zinc carboxypeptidase A 1" evidence="13">
    <location>
        <begin position="21"/>
        <end position="431"/>
    </location>
</feature>
<dbReference type="Pfam" id="PF02244">
    <property type="entry name" value="Propep_M14"/>
    <property type="match status" value="1"/>
</dbReference>
<keyword evidence="16" id="KW-1185">Reference proteome</keyword>
<comment type="similarity">
    <text evidence="2 12">Belongs to the peptidase M14 family.</text>
</comment>
<evidence type="ECO:0000256" key="3">
    <source>
        <dbReference type="ARBA" id="ARBA00022645"/>
    </source>
</evidence>
<name>A0A1B0GH60_LUTLO</name>
<evidence type="ECO:0000256" key="12">
    <source>
        <dbReference type="PROSITE-ProRule" id="PRU01379"/>
    </source>
</evidence>